<keyword evidence="3" id="KW-1185">Reference proteome</keyword>
<organism evidence="2 3">
    <name type="scientific">Leucocoprinus birnbaumii</name>
    <dbReference type="NCBI Taxonomy" id="56174"/>
    <lineage>
        <taxon>Eukaryota</taxon>
        <taxon>Fungi</taxon>
        <taxon>Dikarya</taxon>
        <taxon>Basidiomycota</taxon>
        <taxon>Agaricomycotina</taxon>
        <taxon>Agaricomycetes</taxon>
        <taxon>Agaricomycetidae</taxon>
        <taxon>Agaricales</taxon>
        <taxon>Agaricineae</taxon>
        <taxon>Agaricaceae</taxon>
        <taxon>Leucocoprinus</taxon>
    </lineage>
</organism>
<keyword evidence="1" id="KW-1133">Transmembrane helix</keyword>
<feature type="transmembrane region" description="Helical" evidence="1">
    <location>
        <begin position="634"/>
        <end position="653"/>
    </location>
</feature>
<feature type="transmembrane region" description="Helical" evidence="1">
    <location>
        <begin position="458"/>
        <end position="483"/>
    </location>
</feature>
<dbReference type="AlphaFoldDB" id="A0AAD5YP36"/>
<dbReference type="EMBL" id="JANIEX010001318">
    <property type="protein sequence ID" value="KAJ3559332.1"/>
    <property type="molecule type" value="Genomic_DNA"/>
</dbReference>
<keyword evidence="1" id="KW-0472">Membrane</keyword>
<reference evidence="2" key="1">
    <citation type="submission" date="2022-07" db="EMBL/GenBank/DDBJ databases">
        <title>Genome Sequence of Leucocoprinus birnbaumii.</title>
        <authorList>
            <person name="Buettner E."/>
        </authorList>
    </citation>
    <scope>NUCLEOTIDE SEQUENCE</scope>
    <source>
        <strain evidence="2">VT141</strain>
    </source>
</reference>
<evidence type="ECO:0000313" key="2">
    <source>
        <dbReference type="EMBL" id="KAJ3559332.1"/>
    </source>
</evidence>
<feature type="transmembrane region" description="Helical" evidence="1">
    <location>
        <begin position="568"/>
        <end position="591"/>
    </location>
</feature>
<evidence type="ECO:0008006" key="4">
    <source>
        <dbReference type="Google" id="ProtNLM"/>
    </source>
</evidence>
<feature type="transmembrane region" description="Helical" evidence="1">
    <location>
        <begin position="527"/>
        <end position="548"/>
    </location>
</feature>
<comment type="caution">
    <text evidence="2">The sequence shown here is derived from an EMBL/GenBank/DDBJ whole genome shotgun (WGS) entry which is preliminary data.</text>
</comment>
<feature type="transmembrane region" description="Helical" evidence="1">
    <location>
        <begin position="134"/>
        <end position="154"/>
    </location>
</feature>
<keyword evidence="1" id="KW-0812">Transmembrane</keyword>
<evidence type="ECO:0000256" key="1">
    <source>
        <dbReference type="SAM" id="Phobius"/>
    </source>
</evidence>
<protein>
    <recommendedName>
        <fullName evidence="4">Transmembrane protein</fullName>
    </recommendedName>
</protein>
<dbReference type="Proteomes" id="UP001213000">
    <property type="component" value="Unassembled WGS sequence"/>
</dbReference>
<evidence type="ECO:0000313" key="3">
    <source>
        <dbReference type="Proteomes" id="UP001213000"/>
    </source>
</evidence>
<gene>
    <name evidence="2" type="ORF">NP233_g11291</name>
</gene>
<feature type="transmembrane region" description="Helical" evidence="1">
    <location>
        <begin position="1013"/>
        <end position="1031"/>
    </location>
</feature>
<name>A0AAD5YP36_9AGAR</name>
<accession>A0AAD5YP36</accession>
<sequence length="1062" mass="117417">MTWALETDLESRGEMVSFESTRVCRRRLLTRFLGFLLLELSFILLVIFSMSFEIPCAITSSATLNKAIFSVLFIAWQIVANICASEIVNHAFSGEWYIQFRQHGKLIPGRTDCVSTITSGFHDRLLHFIGPSASLSYCLAYITFWVLFALAGIAPSSINVDIVPHSQEALIAITNFTFTGGDTDTTLSDPIVRTGSIIDLENRQKTPYGFSNQEGIIVGWPFMDSVDLMGDMIYESDALLYNHTCWWEAPSVNMSQWNTTCTVSEASLKKRTFNLDNLPTTFNSSGFQFIDFDSSVGLFETPLATFLLCDPHARILDGRVLVDHKNMSLTLQSTLAFKNKPKVGNINPDAANVVLGLSLMDALENDDETARIRVGTLASQVFLNDTSLDFSRSEAQPFDVGILPMEDIQRNLNRFMQSGSKVLSSYVHNQDNSKPSTLIHAEGAMQTNQEMLTGSRGFLIVTICLFFAATLAMVFSLFFLHIWESPALKLETMIRVFEELGGIEKGMKGFSFPSPTPGSDRPCTQDLLIRLSGFILLEAAFFSLVLVFSRNPILVNIPLSSAEVKGGFNLLFILWQGLAIFLLSHAVSFAFSSEWSLQHQRNNQLIPGQTDRVSRLTSGNDDRLRYLVTRKSSATFKFAFLLSNVLFILNSSAPGTLSIGQVMVPKSTSLSIGDLSLVTSSQDDSNDSSFSFPIYRADTLTFLEHHEGFKDFTFRYEMEPHWIMAWPDELSIESSITGAVEYPTDVVKFNYSCIWQTPPEIEVDDDGVTTWQIDGYSWSLWSDPLPQFVYLGGIVPLYRYLDVQPDANFAVLVIGTNSSLPIDPDPSKRSIINLDHLPTSFHPEGLLLNNTDAITSHWISPLSVILYCDPSIEASGGRARLSPTKALEVTASGLPAVGNIPHNATTTIFTSALLDVLDTGDETVGQWLGTQSVDMFLANPTMNFTAFPPSGAPLVDLVKLNENFNAFTLSASKAFLDGVTPDPQNQSLLLAHTRSVVGSGEIEQQALTGDKTLGIVSLCLSLCSIIVYAILMRCLRVERGDAFELRNIASALYHEIVPDIKP</sequence>
<feature type="transmembrane region" description="Helical" evidence="1">
    <location>
        <begin position="64"/>
        <end position="84"/>
    </location>
</feature>
<feature type="transmembrane region" description="Helical" evidence="1">
    <location>
        <begin position="32"/>
        <end position="52"/>
    </location>
</feature>
<proteinExistence type="predicted"/>